<evidence type="ECO:0000313" key="2">
    <source>
        <dbReference type="EMBL" id="EYC23854.1"/>
    </source>
</evidence>
<feature type="signal peptide" evidence="1">
    <location>
        <begin position="1"/>
        <end position="28"/>
    </location>
</feature>
<reference evidence="3" key="1">
    <citation type="journal article" date="2015" name="Nat. Genet.">
        <title>The genome and transcriptome of the zoonotic hookworm Ancylostoma ceylanicum identify infection-specific gene families.</title>
        <authorList>
            <person name="Schwarz E.M."/>
            <person name="Hu Y."/>
            <person name="Antoshechkin I."/>
            <person name="Miller M.M."/>
            <person name="Sternberg P.W."/>
            <person name="Aroian R.V."/>
        </authorList>
    </citation>
    <scope>NUCLEOTIDE SEQUENCE</scope>
    <source>
        <strain evidence="3">HY135</strain>
    </source>
</reference>
<dbReference type="Proteomes" id="UP000024635">
    <property type="component" value="Unassembled WGS sequence"/>
</dbReference>
<comment type="caution">
    <text evidence="2">The sequence shown here is derived from an EMBL/GenBank/DDBJ whole genome shotgun (WGS) entry which is preliminary data.</text>
</comment>
<dbReference type="AlphaFoldDB" id="A0A016V862"/>
<sequence>MHIQKRRHCTKRGTVAILHPLVLKTVATFANTVKTSVPTPHGRPGATGLLLVKQRRALFEAFASVSLGFLLDDSPRAAFWRHHHAQYLLLLITSEYHEVSARKQLKMLKSTFSAAQLFNKICFRELAQILITSMGNH</sequence>
<name>A0A016V862_9BILA</name>
<gene>
    <name evidence="2" type="primary">Acey_s0015.g2869</name>
    <name evidence="2" type="ORF">Y032_0015g2869</name>
</gene>
<keyword evidence="1" id="KW-0732">Signal</keyword>
<proteinExistence type="predicted"/>
<accession>A0A016V862</accession>
<feature type="chain" id="PRO_5001493196" evidence="1">
    <location>
        <begin position="29"/>
        <end position="137"/>
    </location>
</feature>
<organism evidence="2 3">
    <name type="scientific">Ancylostoma ceylanicum</name>
    <dbReference type="NCBI Taxonomy" id="53326"/>
    <lineage>
        <taxon>Eukaryota</taxon>
        <taxon>Metazoa</taxon>
        <taxon>Ecdysozoa</taxon>
        <taxon>Nematoda</taxon>
        <taxon>Chromadorea</taxon>
        <taxon>Rhabditida</taxon>
        <taxon>Rhabditina</taxon>
        <taxon>Rhabditomorpha</taxon>
        <taxon>Strongyloidea</taxon>
        <taxon>Ancylostomatidae</taxon>
        <taxon>Ancylostomatinae</taxon>
        <taxon>Ancylostoma</taxon>
    </lineage>
</organism>
<dbReference type="EMBL" id="JARK01001351">
    <property type="protein sequence ID" value="EYC23854.1"/>
    <property type="molecule type" value="Genomic_DNA"/>
</dbReference>
<keyword evidence="3" id="KW-1185">Reference proteome</keyword>
<evidence type="ECO:0000313" key="3">
    <source>
        <dbReference type="Proteomes" id="UP000024635"/>
    </source>
</evidence>
<protein>
    <submittedName>
        <fullName evidence="2">Uncharacterized protein</fullName>
    </submittedName>
</protein>
<evidence type="ECO:0000256" key="1">
    <source>
        <dbReference type="SAM" id="SignalP"/>
    </source>
</evidence>